<name>A0A642UCS7_DIURU</name>
<evidence type="ECO:0000313" key="5">
    <source>
        <dbReference type="Proteomes" id="UP000449547"/>
    </source>
</evidence>
<evidence type="ECO:0000256" key="1">
    <source>
        <dbReference type="ARBA" id="ARBA00004123"/>
    </source>
</evidence>
<dbReference type="InterPro" id="IPR014612">
    <property type="entry name" value="Pop7/Rpp20"/>
</dbReference>
<dbReference type="OrthoDB" id="5416589at2759"/>
<dbReference type="PANTHER" id="PTHR28256:SF1">
    <property type="entry name" value="RIBONUCLEASES P_MRP PROTEIN SUBUNIT POP7"/>
    <property type="match status" value="1"/>
</dbReference>
<comment type="caution">
    <text evidence="4">The sequence shown here is derived from an EMBL/GenBank/DDBJ whole genome shotgun (WGS) entry which is preliminary data.</text>
</comment>
<dbReference type="GO" id="GO:0005655">
    <property type="term" value="C:nucleolar ribonuclease P complex"/>
    <property type="evidence" value="ECO:0007669"/>
    <property type="project" value="InterPro"/>
</dbReference>
<keyword evidence="2" id="KW-0819">tRNA processing</keyword>
<dbReference type="RefSeq" id="XP_034009629.1">
    <property type="nucleotide sequence ID" value="XM_034158570.1"/>
</dbReference>
<dbReference type="InterPro" id="IPR036882">
    <property type="entry name" value="Alba-like_dom_sf"/>
</dbReference>
<dbReference type="GO" id="GO:0000172">
    <property type="term" value="C:ribonuclease MRP complex"/>
    <property type="evidence" value="ECO:0007669"/>
    <property type="project" value="InterPro"/>
</dbReference>
<dbReference type="InterPro" id="IPR020241">
    <property type="entry name" value="RNase_P/MRP_Pop7_fungi"/>
</dbReference>
<dbReference type="GO" id="GO:0001682">
    <property type="term" value="P:tRNA 5'-leader removal"/>
    <property type="evidence" value="ECO:0007669"/>
    <property type="project" value="InterPro"/>
</dbReference>
<keyword evidence="3" id="KW-0539">Nucleus</keyword>
<dbReference type="Pfam" id="PF12328">
    <property type="entry name" value="Rpp20"/>
    <property type="match status" value="1"/>
</dbReference>
<proteinExistence type="predicted"/>
<dbReference type="VEuPathDB" id="FungiDB:DIURU_005573"/>
<dbReference type="EMBL" id="SWFT01000162">
    <property type="protein sequence ID" value="KAA8896833.1"/>
    <property type="molecule type" value="Genomic_DNA"/>
</dbReference>
<dbReference type="GO" id="GO:0034965">
    <property type="term" value="P:intronic box C/D snoRNA processing"/>
    <property type="evidence" value="ECO:0007669"/>
    <property type="project" value="TreeGrafter"/>
</dbReference>
<gene>
    <name evidence="4" type="ORF">DIURU_005573</name>
</gene>
<keyword evidence="5" id="KW-1185">Reference proteome</keyword>
<dbReference type="GO" id="GO:0000171">
    <property type="term" value="F:ribonuclease MRP activity"/>
    <property type="evidence" value="ECO:0007669"/>
    <property type="project" value="TreeGrafter"/>
</dbReference>
<dbReference type="Proteomes" id="UP000449547">
    <property type="component" value="Unassembled WGS sequence"/>
</dbReference>
<dbReference type="Gene3D" id="3.30.110.20">
    <property type="entry name" value="Alba-like domain"/>
    <property type="match status" value="1"/>
</dbReference>
<dbReference type="GO" id="GO:0003723">
    <property type="term" value="F:RNA binding"/>
    <property type="evidence" value="ECO:0007669"/>
    <property type="project" value="TreeGrafter"/>
</dbReference>
<reference evidence="4 5" key="1">
    <citation type="submission" date="2019-07" db="EMBL/GenBank/DDBJ databases">
        <title>Genome assembly of two rare yeast pathogens: Diutina rugosa and Trichomonascus ciferrii.</title>
        <authorList>
            <person name="Mixao V."/>
            <person name="Saus E."/>
            <person name="Hansen A."/>
            <person name="Lass-Flor C."/>
            <person name="Gabaldon T."/>
        </authorList>
    </citation>
    <scope>NUCLEOTIDE SEQUENCE [LARGE SCALE GENOMIC DNA]</scope>
    <source>
        <strain evidence="4 5">CBS 613</strain>
    </source>
</reference>
<dbReference type="PANTHER" id="PTHR28256">
    <property type="entry name" value="RIBONUCLEASES P/MRP PROTEIN SUBUNIT POP7"/>
    <property type="match status" value="1"/>
</dbReference>
<dbReference type="GO" id="GO:0006364">
    <property type="term" value="P:rRNA processing"/>
    <property type="evidence" value="ECO:0007669"/>
    <property type="project" value="TreeGrafter"/>
</dbReference>
<dbReference type="GO" id="GO:0004526">
    <property type="term" value="F:ribonuclease P activity"/>
    <property type="evidence" value="ECO:0007669"/>
    <property type="project" value="TreeGrafter"/>
</dbReference>
<evidence type="ECO:0000256" key="3">
    <source>
        <dbReference type="ARBA" id="ARBA00023242"/>
    </source>
</evidence>
<accession>A0A642UCS7</accession>
<dbReference type="GeneID" id="54784224"/>
<dbReference type="AlphaFoldDB" id="A0A642UCS7"/>
<dbReference type="GO" id="GO:0000294">
    <property type="term" value="P:nuclear-transcribed mRNA catabolic process, RNase MRP-dependent"/>
    <property type="evidence" value="ECO:0007669"/>
    <property type="project" value="TreeGrafter"/>
</dbReference>
<sequence length="123" mass="14084">MKGKREAKQRPVRLPSTQVEHDSTFLVKSTTPYVSAVKQINRKLKRIHRKRTTNYQSVKFFTVKGMGKAMATVASLSQEFGTKKVEVFTGTEEVVDTVKADTEGADDEYKLRKVSYIELRVWI</sequence>
<organism evidence="4 5">
    <name type="scientific">Diutina rugosa</name>
    <name type="common">Yeast</name>
    <name type="synonym">Candida rugosa</name>
    <dbReference type="NCBI Taxonomy" id="5481"/>
    <lineage>
        <taxon>Eukaryota</taxon>
        <taxon>Fungi</taxon>
        <taxon>Dikarya</taxon>
        <taxon>Ascomycota</taxon>
        <taxon>Saccharomycotina</taxon>
        <taxon>Pichiomycetes</taxon>
        <taxon>Debaryomycetaceae</taxon>
        <taxon>Diutina</taxon>
    </lineage>
</organism>
<evidence type="ECO:0000256" key="2">
    <source>
        <dbReference type="ARBA" id="ARBA00022694"/>
    </source>
</evidence>
<evidence type="ECO:0000313" key="4">
    <source>
        <dbReference type="EMBL" id="KAA8896833.1"/>
    </source>
</evidence>
<protein>
    <submittedName>
        <fullName evidence="4">Uncharacterized protein</fullName>
    </submittedName>
</protein>
<comment type="subcellular location">
    <subcellularLocation>
        <location evidence="1">Nucleus</location>
    </subcellularLocation>
</comment>